<accession>A0A931CC46</accession>
<comment type="caution">
    <text evidence="1">The sequence shown here is derived from an EMBL/GenBank/DDBJ whole genome shotgun (WGS) entry which is preliminary data.</text>
</comment>
<name>A0A931CC46_9ACTN</name>
<reference evidence="1" key="1">
    <citation type="submission" date="2020-11" db="EMBL/GenBank/DDBJ databases">
        <title>Isolation and identification of active actinomycetes.</title>
        <authorList>
            <person name="Sun X."/>
        </authorList>
    </citation>
    <scope>NUCLEOTIDE SEQUENCE</scope>
    <source>
        <strain evidence="1">NEAU-A11</strain>
    </source>
</reference>
<evidence type="ECO:0000313" key="1">
    <source>
        <dbReference type="EMBL" id="MBG0562180.1"/>
    </source>
</evidence>
<sequence length="312" mass="35378">MKYRLVTRSDFDGLVCAVLLRHLDMIDDIMFVHPKDVQDGVVEVTDRDILTNLPYDARAYQVYDHHHSETLRNEGDRDNHVIDADAPSAARVIYEHFGGKARFPQVSDDLMRAVDQADSADYTLTDILSPTGWTLLNFLMDSRTGLGRFRNFRISNYQLMMKLIDACIQIQDVHDILALPDVAERAQLFHDCSARFVEQLHRVCRLDGDVVIVDLRDEDVIEAGNRFMVYALFPEARVSVHIIWGRQKLNTVFACGKSILDRSSPVDIGEVMLRYGGGGHLAAGTCQVPHDESDRVQQEIIDALRTERVVPV</sequence>
<evidence type="ECO:0000313" key="2">
    <source>
        <dbReference type="Proteomes" id="UP000598146"/>
    </source>
</evidence>
<dbReference type="RefSeq" id="WP_196413987.1">
    <property type="nucleotide sequence ID" value="NZ_JADQTO010000005.1"/>
</dbReference>
<dbReference type="AlphaFoldDB" id="A0A931CC46"/>
<proteinExistence type="predicted"/>
<dbReference type="PIRSF" id="PIRSF028235">
    <property type="entry name" value="UCP028235"/>
    <property type="match status" value="1"/>
</dbReference>
<dbReference type="EMBL" id="JADQTO010000005">
    <property type="protein sequence ID" value="MBG0562180.1"/>
    <property type="molecule type" value="Genomic_DNA"/>
</dbReference>
<dbReference type="InterPro" id="IPR038763">
    <property type="entry name" value="DHH_sf"/>
</dbReference>
<dbReference type="SUPFAM" id="SSF64182">
    <property type="entry name" value="DHH phosphoesterases"/>
    <property type="match status" value="1"/>
</dbReference>
<gene>
    <name evidence="1" type="ORF">I4J89_11965</name>
</gene>
<protein>
    <submittedName>
        <fullName evidence="1">Exopolyphosphatase</fullName>
    </submittedName>
</protein>
<dbReference type="Proteomes" id="UP000598146">
    <property type="component" value="Unassembled WGS sequence"/>
</dbReference>
<dbReference type="InterPro" id="IPR016877">
    <property type="entry name" value="UCP028235"/>
</dbReference>
<organism evidence="1 2">
    <name type="scientific">Actinoplanes aureus</name>
    <dbReference type="NCBI Taxonomy" id="2792083"/>
    <lineage>
        <taxon>Bacteria</taxon>
        <taxon>Bacillati</taxon>
        <taxon>Actinomycetota</taxon>
        <taxon>Actinomycetes</taxon>
        <taxon>Micromonosporales</taxon>
        <taxon>Micromonosporaceae</taxon>
        <taxon>Actinoplanes</taxon>
    </lineage>
</organism>
<keyword evidence="2" id="KW-1185">Reference proteome</keyword>